<dbReference type="OrthoDB" id="9800955at2"/>
<evidence type="ECO:0000256" key="1">
    <source>
        <dbReference type="SAM" id="SignalP"/>
    </source>
</evidence>
<dbReference type="RefSeq" id="WP_013942659.1">
    <property type="nucleotide sequence ID" value="NC_015713.1"/>
</dbReference>
<keyword evidence="3" id="KW-1185">Reference proteome</keyword>
<dbReference type="EMBL" id="FR872582">
    <property type="protein sequence ID" value="CCB88192.1"/>
    <property type="molecule type" value="Genomic_DNA"/>
</dbReference>
<reference key="1">
    <citation type="journal article" date="2011" name="Mol. Biol. Evol.">
        <title>Unity in variety -- the pan-genome of the Chlamydiae.</title>
        <authorList>
            <person name="Collingro A."/>
            <person name="Tischler P."/>
            <person name="Weinmaier T."/>
            <person name="Penz T."/>
            <person name="Heinz E."/>
            <person name="Brunham R.C."/>
            <person name="Read T.D."/>
            <person name="Bavoil P.M."/>
            <person name="Sachse K."/>
            <person name="Kahane S."/>
            <person name="Friedman M.G."/>
            <person name="Rattei T."/>
            <person name="Myers G.S.A."/>
            <person name="Horn M."/>
        </authorList>
    </citation>
    <scope>NUCLEOTIDE SEQUENCE</scope>
    <source>
        <strain>Z</strain>
    </source>
</reference>
<evidence type="ECO:0000313" key="2">
    <source>
        <dbReference type="EMBL" id="CCB88192.1"/>
    </source>
</evidence>
<dbReference type="STRING" id="331113.SNE_A03150"/>
<feature type="signal peptide" evidence="1">
    <location>
        <begin position="1"/>
        <end position="20"/>
    </location>
</feature>
<protein>
    <submittedName>
        <fullName evidence="2">Uncharacterized protein</fullName>
    </submittedName>
</protein>
<dbReference type="HOGENOM" id="CLU_1739290_0_0_0"/>
<dbReference type="Proteomes" id="UP000000496">
    <property type="component" value="Chromosome gsn.131"/>
</dbReference>
<reference evidence="2 3" key="2">
    <citation type="journal article" date="2011" name="Mol. Biol. Evol.">
        <title>Unity in variety--the pan-genome of the Chlamydiae.</title>
        <authorList>
            <person name="Collingro A."/>
            <person name="Tischler P."/>
            <person name="Weinmaier T."/>
            <person name="Penz T."/>
            <person name="Heinz E."/>
            <person name="Brunham R.C."/>
            <person name="Read T.D."/>
            <person name="Bavoil P.M."/>
            <person name="Sachse K."/>
            <person name="Kahane S."/>
            <person name="Friedman M.G."/>
            <person name="Rattei T."/>
            <person name="Myers G.S."/>
            <person name="Horn M."/>
        </authorList>
    </citation>
    <scope>NUCLEOTIDE SEQUENCE [LARGE SCALE GENOMIC DNA]</scope>
    <source>
        <strain evidence="3">ATCC VR-1471 / Z</strain>
    </source>
</reference>
<dbReference type="KEGG" id="sng:SNE_A03150"/>
<name>F8L635_SIMNZ</name>
<evidence type="ECO:0000313" key="3">
    <source>
        <dbReference type="Proteomes" id="UP000000496"/>
    </source>
</evidence>
<feature type="chain" id="PRO_5003379220" evidence="1">
    <location>
        <begin position="21"/>
        <end position="150"/>
    </location>
</feature>
<sequence length="150" mass="16562">MKLKFKSLIAFFVLSCALFADGPAVGNYVGDGKSPNIHFQLSTNSPNWQPYTIAHQAQGNIPYNTQSPDNNEWSAWNIYDDDNNYYGTFTLGANAYATWWKGYTAPQEKDPTSPYSIDNIQGTVSGGGYFISISGTPKGDDDTDPFPDEH</sequence>
<gene>
    <name evidence="2" type="ordered locus">SNE_A03150</name>
</gene>
<keyword evidence="1" id="KW-0732">Signal</keyword>
<accession>F8L635</accession>
<organism evidence="2 3">
    <name type="scientific">Simkania negevensis (strain ATCC VR-1471 / DSM 27360 / Z)</name>
    <dbReference type="NCBI Taxonomy" id="331113"/>
    <lineage>
        <taxon>Bacteria</taxon>
        <taxon>Pseudomonadati</taxon>
        <taxon>Chlamydiota</taxon>
        <taxon>Chlamydiia</taxon>
        <taxon>Parachlamydiales</taxon>
        <taxon>Simkaniaceae</taxon>
        <taxon>Simkania</taxon>
    </lineage>
</organism>
<dbReference type="AlphaFoldDB" id="F8L635"/>
<proteinExistence type="predicted"/>